<dbReference type="InterPro" id="IPR053715">
    <property type="entry name" value="GH4_Enzyme_sf"/>
</dbReference>
<keyword evidence="10" id="KW-0408">Iron</keyword>
<dbReference type="GO" id="GO:0005975">
    <property type="term" value="P:carbohydrate metabolic process"/>
    <property type="evidence" value="ECO:0007669"/>
    <property type="project" value="InterPro"/>
</dbReference>
<evidence type="ECO:0000313" key="14">
    <source>
        <dbReference type="EMBL" id="HCE16615.1"/>
    </source>
</evidence>
<accession>A0A3D1JEH0</accession>
<dbReference type="Pfam" id="PF02056">
    <property type="entry name" value="Glyco_hydro_4"/>
    <property type="match status" value="1"/>
</dbReference>
<gene>
    <name evidence="14" type="ORF">DEQ80_02025</name>
</gene>
<reference evidence="14 15" key="1">
    <citation type="journal article" date="2018" name="Nat. Biotechnol.">
        <title>A standardized bacterial taxonomy based on genome phylogeny substantially revises the tree of life.</title>
        <authorList>
            <person name="Parks D.H."/>
            <person name="Chuvochina M."/>
            <person name="Waite D.W."/>
            <person name="Rinke C."/>
            <person name="Skarshewski A."/>
            <person name="Chaumeil P.A."/>
            <person name="Hugenholtz P."/>
        </authorList>
    </citation>
    <scope>NUCLEOTIDE SEQUENCE [LARGE SCALE GENOMIC DNA]</scope>
    <source>
        <strain evidence="14">UBA8781</strain>
    </source>
</reference>
<dbReference type="EMBL" id="DPBP01000009">
    <property type="protein sequence ID" value="HCE16615.1"/>
    <property type="molecule type" value="Genomic_DNA"/>
</dbReference>
<keyword evidence="8 12" id="KW-0326">Glycosidase</keyword>
<dbReference type="PRINTS" id="PR00732">
    <property type="entry name" value="GLHYDRLASE4"/>
</dbReference>
<dbReference type="Pfam" id="PF11975">
    <property type="entry name" value="Glyco_hydro_4C"/>
    <property type="match status" value="1"/>
</dbReference>
<dbReference type="PANTHER" id="PTHR32092:SF6">
    <property type="entry name" value="ALPHA-GALACTOSIDASE"/>
    <property type="match status" value="1"/>
</dbReference>
<dbReference type="PANTHER" id="PTHR32092">
    <property type="entry name" value="6-PHOSPHO-BETA-GLUCOSIDASE-RELATED"/>
    <property type="match status" value="1"/>
</dbReference>
<feature type="site" description="Increases basicity of active site Tyr" evidence="11">
    <location>
        <position position="110"/>
    </location>
</feature>
<keyword evidence="6 10" id="KW-0464">Manganese</keyword>
<dbReference type="GO" id="GO:0004553">
    <property type="term" value="F:hydrolase activity, hydrolyzing O-glycosyl compounds"/>
    <property type="evidence" value="ECO:0007669"/>
    <property type="project" value="InterPro"/>
</dbReference>
<feature type="binding site" evidence="10">
    <location>
        <position position="169"/>
    </location>
    <ligand>
        <name>Mn(2+)</name>
        <dbReference type="ChEBI" id="CHEBI:29035"/>
    </ligand>
</feature>
<feature type="binding site" evidence="10">
    <location>
        <position position="199"/>
    </location>
    <ligand>
        <name>Mn(2+)</name>
        <dbReference type="ChEBI" id="CHEBI:29035"/>
    </ligand>
</feature>
<keyword evidence="4 12" id="KW-0378">Hydrolase</keyword>
<evidence type="ECO:0000256" key="7">
    <source>
        <dbReference type="ARBA" id="ARBA00023277"/>
    </source>
</evidence>
<evidence type="ECO:0000313" key="15">
    <source>
        <dbReference type="Proteomes" id="UP000264141"/>
    </source>
</evidence>
<keyword evidence="7" id="KW-0119">Carbohydrate metabolism</keyword>
<evidence type="ECO:0000256" key="1">
    <source>
        <dbReference type="ARBA" id="ARBA00001936"/>
    </source>
</evidence>
<dbReference type="RefSeq" id="WP_062194290.1">
    <property type="nucleotide sequence ID" value="NZ_DF967965.1"/>
</dbReference>
<dbReference type="SUPFAM" id="SSF56327">
    <property type="entry name" value="LDH C-terminal domain-like"/>
    <property type="match status" value="1"/>
</dbReference>
<dbReference type="Gene3D" id="3.90.1820.10">
    <property type="entry name" value="AglA-like glucosidase"/>
    <property type="match status" value="1"/>
</dbReference>
<evidence type="ECO:0000256" key="2">
    <source>
        <dbReference type="ARBA" id="ARBA00010141"/>
    </source>
</evidence>
<dbReference type="GO" id="GO:0046872">
    <property type="term" value="F:metal ion binding"/>
    <property type="evidence" value="ECO:0007669"/>
    <property type="project" value="UniProtKB-KW"/>
</dbReference>
<dbReference type="STRING" id="229919.GCA_001050195_02501"/>
<dbReference type="SUPFAM" id="SSF51735">
    <property type="entry name" value="NAD(P)-binding Rossmann-fold domains"/>
    <property type="match status" value="1"/>
</dbReference>
<name>A0A3D1JEH0_9CHLR</name>
<proteinExistence type="inferred from homology"/>
<dbReference type="OrthoDB" id="9808275at2"/>
<keyword evidence="10" id="KW-0533">Nickel</keyword>
<organism evidence="14 15">
    <name type="scientific">Anaerolinea thermolimosa</name>
    <dbReference type="NCBI Taxonomy" id="229919"/>
    <lineage>
        <taxon>Bacteria</taxon>
        <taxon>Bacillati</taxon>
        <taxon>Chloroflexota</taxon>
        <taxon>Anaerolineae</taxon>
        <taxon>Anaerolineales</taxon>
        <taxon>Anaerolineaceae</taxon>
        <taxon>Anaerolinea</taxon>
    </lineage>
</organism>
<dbReference type="AlphaFoldDB" id="A0A3D1JEH0"/>
<evidence type="ECO:0000256" key="5">
    <source>
        <dbReference type="ARBA" id="ARBA00023027"/>
    </source>
</evidence>
<evidence type="ECO:0000256" key="12">
    <source>
        <dbReference type="RuleBase" id="RU361152"/>
    </source>
</evidence>
<keyword evidence="3 10" id="KW-0479">Metal-binding</keyword>
<evidence type="ECO:0000256" key="4">
    <source>
        <dbReference type="ARBA" id="ARBA00022801"/>
    </source>
</evidence>
<dbReference type="Proteomes" id="UP000264141">
    <property type="component" value="Unassembled WGS sequence"/>
</dbReference>
<comment type="cofactor">
    <cofactor evidence="12">
        <name>NAD(+)</name>
        <dbReference type="ChEBI" id="CHEBI:57540"/>
    </cofactor>
    <text evidence="12">Binds 1 NAD(+) per subunit.</text>
</comment>
<dbReference type="InterPro" id="IPR022616">
    <property type="entry name" value="Glyco_hydro_4_C"/>
</dbReference>
<dbReference type="InterPro" id="IPR015955">
    <property type="entry name" value="Lactate_DH/Glyco_Ohase_4_C"/>
</dbReference>
<comment type="cofactor">
    <cofactor evidence="1">
        <name>Mn(2+)</name>
        <dbReference type="ChEBI" id="CHEBI:29035"/>
    </cofactor>
</comment>
<evidence type="ECO:0000256" key="10">
    <source>
        <dbReference type="PIRSR" id="PIRSR601088-3"/>
    </source>
</evidence>
<dbReference type="CDD" id="cd05297">
    <property type="entry name" value="GH4_alpha_glucosidase_galactosidase"/>
    <property type="match status" value="1"/>
</dbReference>
<feature type="domain" description="Glycosyl hydrolase family 4 C-terminal" evidence="13">
    <location>
        <begin position="194"/>
        <end position="438"/>
    </location>
</feature>
<evidence type="ECO:0000259" key="13">
    <source>
        <dbReference type="Pfam" id="PF11975"/>
    </source>
</evidence>
<evidence type="ECO:0000256" key="6">
    <source>
        <dbReference type="ARBA" id="ARBA00023211"/>
    </source>
</evidence>
<sequence length="466" mass="51905">MPKIAFIGAGSTVFAKNLLGDILSFPELAGSTIALMDIDETRLNTTRLVAERIARSLGAHPTLEATTDRRRALDGADYAITMFQIGGYRPSTVIDFEIPKKYGLRQTIADTLGIGGIMRALRTIPVLLDVCRDMEELCPQATFLNYVNPMAMNMWAINRASKIKNVGLCHSVQGTAYQLAADIGVPPEEINYVCAGINHMAFYLKFERKTPQGVEDLYPRIRQIAAEGKAPAWNRVRYEVCKRTGYFVTESSEHFSEYVPWFIKRDRPDLIEKFNIPLDEYIRRCEVQLAGWEVTKDTIENPSIPVDKEKARQKLLAAGATSEEVQWILEEASNFDAIEQSHEYGSYIIHSLETGQPRVVYGNVANHGLIDNLPTGCTVEVPCLVDRNGIQPVRVGALPPHLAAMMQTNINVQALTVEAALTGKREHIYHAAMLDPHTAAELDLEQIWNLVDDLIAAHGDMLPPFA</sequence>
<keyword evidence="5 12" id="KW-0520">NAD</keyword>
<comment type="similarity">
    <text evidence="2 12">Belongs to the glycosyl hydrolase 4 family.</text>
</comment>
<evidence type="ECO:0000256" key="9">
    <source>
        <dbReference type="PIRSR" id="PIRSR601088-2"/>
    </source>
</evidence>
<dbReference type="GO" id="GO:0016616">
    <property type="term" value="F:oxidoreductase activity, acting on the CH-OH group of donors, NAD or NADP as acceptor"/>
    <property type="evidence" value="ECO:0007669"/>
    <property type="project" value="InterPro"/>
</dbReference>
<comment type="caution">
    <text evidence="14">The sequence shown here is derived from an EMBL/GenBank/DDBJ whole genome shotgun (WGS) entry which is preliminary data.</text>
</comment>
<feature type="binding site" evidence="9">
    <location>
        <position position="148"/>
    </location>
    <ligand>
        <name>substrate</name>
    </ligand>
</feature>
<dbReference type="NCBIfam" id="NF011657">
    <property type="entry name" value="PRK15076.1"/>
    <property type="match status" value="1"/>
</dbReference>
<evidence type="ECO:0000256" key="8">
    <source>
        <dbReference type="ARBA" id="ARBA00023295"/>
    </source>
</evidence>
<protein>
    <submittedName>
        <fullName evidence="14">Alpha-glucosidase/alpha-galactosidase</fullName>
    </submittedName>
</protein>
<evidence type="ECO:0000256" key="3">
    <source>
        <dbReference type="ARBA" id="ARBA00022723"/>
    </source>
</evidence>
<dbReference type="InterPro" id="IPR001088">
    <property type="entry name" value="Glyco_hydro_4"/>
</dbReference>
<evidence type="ECO:0000256" key="11">
    <source>
        <dbReference type="PIRSR" id="PIRSR601088-4"/>
    </source>
</evidence>
<dbReference type="InterPro" id="IPR036291">
    <property type="entry name" value="NAD(P)-bd_dom_sf"/>
</dbReference>
<keyword evidence="10" id="KW-0170">Cobalt</keyword>